<evidence type="ECO:0000313" key="2">
    <source>
        <dbReference type="EMBL" id="PKA54260.1"/>
    </source>
</evidence>
<name>A0A2I0AFC9_9ASPA</name>
<feature type="region of interest" description="Disordered" evidence="1">
    <location>
        <begin position="1"/>
        <end position="61"/>
    </location>
</feature>
<sequence>MESRLVEGDERDVGGHRQHRLAGGGLHREVLPAAEDGEADLPLPSDDCKPPPHKNPSGYDE</sequence>
<dbReference type="EMBL" id="KZ451982">
    <property type="protein sequence ID" value="PKA54260.1"/>
    <property type="molecule type" value="Genomic_DNA"/>
</dbReference>
<accession>A0A2I0AFC9</accession>
<reference evidence="2 3" key="1">
    <citation type="journal article" date="2017" name="Nature">
        <title>The Apostasia genome and the evolution of orchids.</title>
        <authorList>
            <person name="Zhang G.Q."/>
            <person name="Liu K.W."/>
            <person name="Li Z."/>
            <person name="Lohaus R."/>
            <person name="Hsiao Y.Y."/>
            <person name="Niu S.C."/>
            <person name="Wang J.Y."/>
            <person name="Lin Y.C."/>
            <person name="Xu Q."/>
            <person name="Chen L.J."/>
            <person name="Yoshida K."/>
            <person name="Fujiwara S."/>
            <person name="Wang Z.W."/>
            <person name="Zhang Y.Q."/>
            <person name="Mitsuda N."/>
            <person name="Wang M."/>
            <person name="Liu G.H."/>
            <person name="Pecoraro L."/>
            <person name="Huang H.X."/>
            <person name="Xiao X.J."/>
            <person name="Lin M."/>
            <person name="Wu X.Y."/>
            <person name="Wu W.L."/>
            <person name="Chen Y.Y."/>
            <person name="Chang S.B."/>
            <person name="Sakamoto S."/>
            <person name="Ohme-Takagi M."/>
            <person name="Yagi M."/>
            <person name="Zeng S.J."/>
            <person name="Shen C.Y."/>
            <person name="Yeh C.M."/>
            <person name="Luo Y.B."/>
            <person name="Tsai W.C."/>
            <person name="Van de Peer Y."/>
            <person name="Liu Z.J."/>
        </authorList>
    </citation>
    <scope>NUCLEOTIDE SEQUENCE [LARGE SCALE GENOMIC DNA]</scope>
    <source>
        <strain evidence="3">cv. Shenzhen</strain>
        <tissue evidence="2">Stem</tissue>
    </source>
</reference>
<organism evidence="2 3">
    <name type="scientific">Apostasia shenzhenica</name>
    <dbReference type="NCBI Taxonomy" id="1088818"/>
    <lineage>
        <taxon>Eukaryota</taxon>
        <taxon>Viridiplantae</taxon>
        <taxon>Streptophyta</taxon>
        <taxon>Embryophyta</taxon>
        <taxon>Tracheophyta</taxon>
        <taxon>Spermatophyta</taxon>
        <taxon>Magnoliopsida</taxon>
        <taxon>Liliopsida</taxon>
        <taxon>Asparagales</taxon>
        <taxon>Orchidaceae</taxon>
        <taxon>Apostasioideae</taxon>
        <taxon>Apostasia</taxon>
    </lineage>
</organism>
<evidence type="ECO:0000313" key="3">
    <source>
        <dbReference type="Proteomes" id="UP000236161"/>
    </source>
</evidence>
<keyword evidence="3" id="KW-1185">Reference proteome</keyword>
<feature type="compositionally biased region" description="Basic and acidic residues" evidence="1">
    <location>
        <begin position="1"/>
        <end position="15"/>
    </location>
</feature>
<protein>
    <submittedName>
        <fullName evidence="2">Uncharacterized protein</fullName>
    </submittedName>
</protein>
<gene>
    <name evidence="2" type="ORF">AXF42_Ash000093</name>
</gene>
<dbReference type="AlphaFoldDB" id="A0A2I0AFC9"/>
<evidence type="ECO:0000256" key="1">
    <source>
        <dbReference type="SAM" id="MobiDB-lite"/>
    </source>
</evidence>
<proteinExistence type="predicted"/>
<dbReference type="Proteomes" id="UP000236161">
    <property type="component" value="Unassembled WGS sequence"/>
</dbReference>